<evidence type="ECO:0000313" key="2">
    <source>
        <dbReference type="Proteomes" id="UP000054988"/>
    </source>
</evidence>
<evidence type="ECO:0000313" key="1">
    <source>
        <dbReference type="EMBL" id="KTB47416.1"/>
    </source>
</evidence>
<dbReference type="AlphaFoldDB" id="A0A0W0GFU7"/>
<sequence length="173" mass="19450">MHIISDSSDLIFGHPETVRQEYVAKKLALGYMELAFLGIIEQAMLLKLLKDLLDMLLVVIHVFRVDEDVIEVDDNTDVQQVSENGVNKMLESSRSVCQSFRNDIPLVRAISGVKCSFPLVTISDPYKMVCMAEVELCIDRGFAQSIEQVGDERKWVSVLLGDLVKTPKVYTQA</sequence>
<dbReference type="Proteomes" id="UP000054988">
    <property type="component" value="Unassembled WGS sequence"/>
</dbReference>
<name>A0A0W0GFU7_MONRR</name>
<accession>A0A0W0GFU7</accession>
<dbReference type="EMBL" id="LATX01000007">
    <property type="protein sequence ID" value="KTB47416.1"/>
    <property type="molecule type" value="Genomic_DNA"/>
</dbReference>
<organism evidence="1 2">
    <name type="scientific">Moniliophthora roreri</name>
    <name type="common">Frosty pod rot fungus</name>
    <name type="synonym">Monilia roreri</name>
    <dbReference type="NCBI Taxonomy" id="221103"/>
    <lineage>
        <taxon>Eukaryota</taxon>
        <taxon>Fungi</taxon>
        <taxon>Dikarya</taxon>
        <taxon>Basidiomycota</taxon>
        <taxon>Agaricomycotina</taxon>
        <taxon>Agaricomycetes</taxon>
        <taxon>Agaricomycetidae</taxon>
        <taxon>Agaricales</taxon>
        <taxon>Marasmiineae</taxon>
        <taxon>Marasmiaceae</taxon>
        <taxon>Moniliophthora</taxon>
    </lineage>
</organism>
<reference evidence="1 2" key="1">
    <citation type="submission" date="2015-12" db="EMBL/GenBank/DDBJ databases">
        <title>Draft genome sequence of Moniliophthora roreri, the causal agent of frosty pod rot of cacao.</title>
        <authorList>
            <person name="Aime M.C."/>
            <person name="Diaz-Valderrama J.R."/>
            <person name="Kijpornyongpan T."/>
            <person name="Phillips-Mora W."/>
        </authorList>
    </citation>
    <scope>NUCLEOTIDE SEQUENCE [LARGE SCALE GENOMIC DNA]</scope>
    <source>
        <strain evidence="1 2">MCA 2952</strain>
    </source>
</reference>
<proteinExistence type="predicted"/>
<comment type="caution">
    <text evidence="1">The sequence shown here is derived from an EMBL/GenBank/DDBJ whole genome shotgun (WGS) entry which is preliminary data.</text>
</comment>
<gene>
    <name evidence="1" type="ORF">WG66_5</name>
</gene>
<protein>
    <submittedName>
        <fullName evidence="1">Uncharacterized protein</fullName>
    </submittedName>
</protein>